<evidence type="ECO:0000256" key="9">
    <source>
        <dbReference type="ARBA" id="ARBA00037295"/>
    </source>
</evidence>
<dbReference type="PANTHER" id="PTHR43045">
    <property type="entry name" value="SHIKIMATE TRANSPORTER"/>
    <property type="match status" value="1"/>
</dbReference>
<dbReference type="GO" id="GO:0005886">
    <property type="term" value="C:plasma membrane"/>
    <property type="evidence" value="ECO:0007669"/>
    <property type="project" value="UniProtKB-SubCell"/>
</dbReference>
<evidence type="ECO:0000256" key="2">
    <source>
        <dbReference type="ARBA" id="ARBA00008240"/>
    </source>
</evidence>
<dbReference type="FunFam" id="1.20.1250.20:FF:000001">
    <property type="entry name" value="Dicarboxylate MFS transporter"/>
    <property type="match status" value="1"/>
</dbReference>
<keyword evidence="6" id="KW-0769">Symport</keyword>
<keyword evidence="8 11" id="KW-0472">Membrane</keyword>
<organism evidence="13 14">
    <name type="scientific">Prauserella flavalba</name>
    <dbReference type="NCBI Taxonomy" id="1477506"/>
    <lineage>
        <taxon>Bacteria</taxon>
        <taxon>Bacillati</taxon>
        <taxon>Actinomycetota</taxon>
        <taxon>Actinomycetes</taxon>
        <taxon>Pseudonocardiales</taxon>
        <taxon>Pseudonocardiaceae</taxon>
        <taxon>Prauserella</taxon>
    </lineage>
</organism>
<accession>A0A318LSA7</accession>
<gene>
    <name evidence="13" type="ORF">BA062_12265</name>
</gene>
<feature type="transmembrane region" description="Helical" evidence="11">
    <location>
        <begin position="250"/>
        <end position="274"/>
    </location>
</feature>
<dbReference type="Gene3D" id="1.20.1250.20">
    <property type="entry name" value="MFS general substrate transporter like domains"/>
    <property type="match status" value="2"/>
</dbReference>
<reference evidence="13 14" key="1">
    <citation type="submission" date="2016-07" db="EMBL/GenBank/DDBJ databases">
        <title>Draft genome sequence of Prauserella sp. YIM 121212, isolated from alkaline soil.</title>
        <authorList>
            <person name="Ruckert C."/>
            <person name="Albersmeier A."/>
            <person name="Jiang C.-L."/>
            <person name="Jiang Y."/>
            <person name="Kalinowski J."/>
            <person name="Schneider O."/>
            <person name="Winkler A."/>
            <person name="Zotchev S.B."/>
        </authorList>
    </citation>
    <scope>NUCLEOTIDE SEQUENCE [LARGE SCALE GENOMIC DNA]</scope>
    <source>
        <strain evidence="13 14">YIM 121212</strain>
    </source>
</reference>
<feature type="transmembrane region" description="Helical" evidence="11">
    <location>
        <begin position="377"/>
        <end position="402"/>
    </location>
</feature>
<evidence type="ECO:0000256" key="5">
    <source>
        <dbReference type="ARBA" id="ARBA00022692"/>
    </source>
</evidence>
<dbReference type="InterPro" id="IPR036259">
    <property type="entry name" value="MFS_trans_sf"/>
</dbReference>
<dbReference type="EMBL" id="MASU01000005">
    <property type="protein sequence ID" value="PXY36204.1"/>
    <property type="molecule type" value="Genomic_DNA"/>
</dbReference>
<dbReference type="SUPFAM" id="SSF103473">
    <property type="entry name" value="MFS general substrate transporter"/>
    <property type="match status" value="1"/>
</dbReference>
<protein>
    <recommendedName>
        <fullName evidence="10">Putative proline/betaine transporter</fullName>
    </recommendedName>
</protein>
<dbReference type="AlphaFoldDB" id="A0A318LSA7"/>
<keyword evidence="14" id="KW-1185">Reference proteome</keyword>
<keyword evidence="7 11" id="KW-1133">Transmembrane helix</keyword>
<keyword evidence="5 11" id="KW-0812">Transmembrane</keyword>
<dbReference type="Proteomes" id="UP000247892">
    <property type="component" value="Unassembled WGS sequence"/>
</dbReference>
<evidence type="ECO:0000256" key="10">
    <source>
        <dbReference type="ARBA" id="ARBA00039918"/>
    </source>
</evidence>
<feature type="domain" description="Major facilitator superfamily (MFS) profile" evidence="12">
    <location>
        <begin position="26"/>
        <end position="432"/>
    </location>
</feature>
<dbReference type="InterPro" id="IPR005829">
    <property type="entry name" value="Sugar_transporter_CS"/>
</dbReference>
<feature type="transmembrane region" description="Helical" evidence="11">
    <location>
        <begin position="163"/>
        <end position="191"/>
    </location>
</feature>
<feature type="transmembrane region" description="Helical" evidence="11">
    <location>
        <begin position="341"/>
        <end position="365"/>
    </location>
</feature>
<dbReference type="InterPro" id="IPR011701">
    <property type="entry name" value="MFS"/>
</dbReference>
<feature type="transmembrane region" description="Helical" evidence="11">
    <location>
        <begin position="408"/>
        <end position="428"/>
    </location>
</feature>
<dbReference type="PROSITE" id="PS50850">
    <property type="entry name" value="MFS"/>
    <property type="match status" value="1"/>
</dbReference>
<evidence type="ECO:0000256" key="1">
    <source>
        <dbReference type="ARBA" id="ARBA00004651"/>
    </source>
</evidence>
<name>A0A318LSA7_9PSEU</name>
<dbReference type="InterPro" id="IPR020846">
    <property type="entry name" value="MFS_dom"/>
</dbReference>
<evidence type="ECO:0000256" key="3">
    <source>
        <dbReference type="ARBA" id="ARBA00022448"/>
    </source>
</evidence>
<feature type="transmembrane region" description="Helical" evidence="11">
    <location>
        <begin position="197"/>
        <end position="216"/>
    </location>
</feature>
<comment type="similarity">
    <text evidence="2">Belongs to the major facilitator superfamily. Metabolite:H+ Symporter (MHS) family (TC 2.A.1.6) family.</text>
</comment>
<evidence type="ECO:0000256" key="4">
    <source>
        <dbReference type="ARBA" id="ARBA00022475"/>
    </source>
</evidence>
<comment type="caution">
    <text evidence="13">The sequence shown here is derived from an EMBL/GenBank/DDBJ whole genome shotgun (WGS) entry which is preliminary data.</text>
</comment>
<evidence type="ECO:0000256" key="6">
    <source>
        <dbReference type="ARBA" id="ARBA00022847"/>
    </source>
</evidence>
<feature type="transmembrane region" description="Helical" evidence="11">
    <location>
        <begin position="62"/>
        <end position="86"/>
    </location>
</feature>
<keyword evidence="4" id="KW-1003">Cell membrane</keyword>
<dbReference type="PROSITE" id="PS00217">
    <property type="entry name" value="SUGAR_TRANSPORT_2"/>
    <property type="match status" value="1"/>
</dbReference>
<comment type="subcellular location">
    <subcellularLocation>
        <location evidence="1">Cell membrane</location>
        <topology evidence="1">Multi-pass membrane protein</topology>
    </subcellularLocation>
</comment>
<feature type="transmembrane region" description="Helical" evidence="11">
    <location>
        <begin position="98"/>
        <end position="122"/>
    </location>
</feature>
<keyword evidence="3" id="KW-0813">Transport</keyword>
<evidence type="ECO:0000256" key="11">
    <source>
        <dbReference type="SAM" id="Phobius"/>
    </source>
</evidence>
<evidence type="ECO:0000259" key="12">
    <source>
        <dbReference type="PROSITE" id="PS50850"/>
    </source>
</evidence>
<proteinExistence type="inferred from homology"/>
<comment type="function">
    <text evidence="9">May be a proton symporter involved in the uptake of osmolytes such as proline and glycine betaine.</text>
</comment>
<evidence type="ECO:0000256" key="7">
    <source>
        <dbReference type="ARBA" id="ARBA00022989"/>
    </source>
</evidence>
<evidence type="ECO:0000256" key="8">
    <source>
        <dbReference type="ARBA" id="ARBA00023136"/>
    </source>
</evidence>
<sequence>MVTTDRTDATSAKYTEAELAAVGRRASIAAAAGTAVEYYDFAVYGYLTVVLAPLFFPGESSAAGLLSTLAVFGSGFLARPVGGLVFGRLGDRVGRRRVLLITVVMMGVATVLTGLLPTYAALGVAAPILLAVLRVLQGFSAGGEIGGAAALVAESAPRKRRGLFGSATSIGIAVGMSSAAVVVGLVSLFAGSAMTTWAWRIPFLVAFPLLVLCLVYRMRIEDSPIFKELVAENEPPKAPVTEVVRRHPKAVFQVIGIAFGQMVAGGLGSVYLVVHFAQLDYALSGTTWLIAVIAIMPVALMPWSGSLSDRLGRRRVLAFGFAGFAVLAVPCFWLMQQGNLALALVAGLVLNVPYGVVQGVAYTIFAELFPTRVRYSGISLGFNLAGVIGAAPYQLIATWLVATTGSTLSPAFYMIFASVVTLLTLWTVPETAGDNLRASAP</sequence>
<feature type="transmembrane region" description="Helical" evidence="11">
    <location>
        <begin position="128"/>
        <end position="151"/>
    </location>
</feature>
<dbReference type="PANTHER" id="PTHR43045:SF7">
    <property type="entry name" value="MAJOR FACILITATOR SUPERFAMILY TRANSPORTER"/>
    <property type="match status" value="1"/>
</dbReference>
<feature type="transmembrane region" description="Helical" evidence="11">
    <location>
        <begin position="286"/>
        <end position="304"/>
    </location>
</feature>
<dbReference type="Pfam" id="PF07690">
    <property type="entry name" value="MFS_1"/>
    <property type="match status" value="1"/>
</dbReference>
<evidence type="ECO:0000313" key="13">
    <source>
        <dbReference type="EMBL" id="PXY36204.1"/>
    </source>
</evidence>
<dbReference type="OrthoDB" id="8953821at2"/>
<feature type="transmembrane region" description="Helical" evidence="11">
    <location>
        <begin position="38"/>
        <end position="56"/>
    </location>
</feature>
<feature type="transmembrane region" description="Helical" evidence="11">
    <location>
        <begin position="316"/>
        <end position="335"/>
    </location>
</feature>
<evidence type="ECO:0000313" key="14">
    <source>
        <dbReference type="Proteomes" id="UP000247892"/>
    </source>
</evidence>
<dbReference type="GO" id="GO:0015293">
    <property type="term" value="F:symporter activity"/>
    <property type="evidence" value="ECO:0007669"/>
    <property type="project" value="UniProtKB-KW"/>
</dbReference>
<dbReference type="RefSeq" id="WP_110336204.1">
    <property type="nucleotide sequence ID" value="NZ_JBHVKT010000012.1"/>
</dbReference>